<sequence>MWILKTFVWKHDGTYSIYKSQCCELLWGIITRISLSRIVFFHIHFSQFC</sequence>
<evidence type="ECO:0000313" key="2">
    <source>
        <dbReference type="Proteomes" id="UP000019149"/>
    </source>
</evidence>
<accession>W6UNP8</accession>
<keyword evidence="2" id="KW-1185">Reference proteome</keyword>
<dbReference type="KEGG" id="egl:EGR_10158"/>
<dbReference type="EMBL" id="APAU02000195">
    <property type="protein sequence ID" value="EUB54974.1"/>
    <property type="molecule type" value="Genomic_DNA"/>
</dbReference>
<gene>
    <name evidence="1" type="ORF">EGR_10158</name>
</gene>
<dbReference type="Proteomes" id="UP000019149">
    <property type="component" value="Unassembled WGS sequence"/>
</dbReference>
<organism evidence="1 2">
    <name type="scientific">Echinococcus granulosus</name>
    <name type="common">Hydatid tapeworm</name>
    <dbReference type="NCBI Taxonomy" id="6210"/>
    <lineage>
        <taxon>Eukaryota</taxon>
        <taxon>Metazoa</taxon>
        <taxon>Spiralia</taxon>
        <taxon>Lophotrochozoa</taxon>
        <taxon>Platyhelminthes</taxon>
        <taxon>Cestoda</taxon>
        <taxon>Eucestoda</taxon>
        <taxon>Cyclophyllidea</taxon>
        <taxon>Taeniidae</taxon>
        <taxon>Echinococcus</taxon>
        <taxon>Echinococcus granulosus group</taxon>
    </lineage>
</organism>
<reference evidence="1 2" key="1">
    <citation type="journal article" date="2013" name="Nat. Genet.">
        <title>The genome of the hydatid tapeworm Echinococcus granulosus.</title>
        <authorList>
            <person name="Zheng H."/>
            <person name="Zhang W."/>
            <person name="Zhang L."/>
            <person name="Zhang Z."/>
            <person name="Li J."/>
            <person name="Lu G."/>
            <person name="Zhu Y."/>
            <person name="Wang Y."/>
            <person name="Huang Y."/>
            <person name="Liu J."/>
            <person name="Kang H."/>
            <person name="Chen J."/>
            <person name="Wang L."/>
            <person name="Chen A."/>
            <person name="Yu S."/>
            <person name="Gao Z."/>
            <person name="Jin L."/>
            <person name="Gu W."/>
            <person name="Wang Z."/>
            <person name="Zhao L."/>
            <person name="Shi B."/>
            <person name="Wen H."/>
            <person name="Lin R."/>
            <person name="Jones M.K."/>
            <person name="Brejova B."/>
            <person name="Vinar T."/>
            <person name="Zhao G."/>
            <person name="McManus D.P."/>
            <person name="Chen Z."/>
            <person name="Zhou Y."/>
            <person name="Wang S."/>
        </authorList>
    </citation>
    <scope>NUCLEOTIDE SEQUENCE [LARGE SCALE GENOMIC DNA]</scope>
</reference>
<dbReference type="AlphaFoldDB" id="W6UNP8"/>
<protein>
    <submittedName>
        <fullName evidence="1">Uncharacterized protein</fullName>
    </submittedName>
</protein>
<dbReference type="RefSeq" id="XP_024346170.1">
    <property type="nucleotide sequence ID" value="XM_024499407.1"/>
</dbReference>
<comment type="caution">
    <text evidence="1">The sequence shown here is derived from an EMBL/GenBank/DDBJ whole genome shotgun (WGS) entry which is preliminary data.</text>
</comment>
<dbReference type="GeneID" id="36345873"/>
<evidence type="ECO:0000313" key="1">
    <source>
        <dbReference type="EMBL" id="EUB54974.1"/>
    </source>
</evidence>
<proteinExistence type="predicted"/>
<dbReference type="CTD" id="36345873"/>
<name>W6UNP8_ECHGR</name>